<keyword evidence="7" id="KW-0539">Nucleus</keyword>
<comment type="catalytic activity">
    <reaction evidence="8">
        <text>ATP + H2O = ADP + phosphate + H(+)</text>
        <dbReference type="Rhea" id="RHEA:13065"/>
        <dbReference type="ChEBI" id="CHEBI:15377"/>
        <dbReference type="ChEBI" id="CHEBI:15378"/>
        <dbReference type="ChEBI" id="CHEBI:30616"/>
        <dbReference type="ChEBI" id="CHEBI:43474"/>
        <dbReference type="ChEBI" id="CHEBI:456216"/>
    </reaction>
</comment>
<accession>A0A0C3U5B1</accession>
<name>A0A0C3U5B1_GUITC</name>
<evidence type="ECO:0000256" key="4">
    <source>
        <dbReference type="ARBA" id="ARBA00022801"/>
    </source>
</evidence>
<keyword evidence="4 8" id="KW-0378">Hydrolase</keyword>
<protein>
    <recommendedName>
        <fullName evidence="8">Chromatin-remodeling ATPase INO80</fullName>
        <ecNumber evidence="8">3.6.4.-</ecNumber>
    </recommendedName>
</protein>
<keyword evidence="8" id="KW-0234">DNA repair</keyword>
<evidence type="ECO:0000256" key="6">
    <source>
        <dbReference type="ARBA" id="ARBA00023125"/>
    </source>
</evidence>
<dbReference type="PaxDb" id="55529-EKX51349"/>
<evidence type="ECO:0000256" key="1">
    <source>
        <dbReference type="ARBA" id="ARBA00004123"/>
    </source>
</evidence>
<dbReference type="CDD" id="cd18793">
    <property type="entry name" value="SF2_C_SNF"/>
    <property type="match status" value="1"/>
</dbReference>
<dbReference type="Pfam" id="PF00271">
    <property type="entry name" value="Helicase_C"/>
    <property type="match status" value="1"/>
</dbReference>
<dbReference type="InterPro" id="IPR049730">
    <property type="entry name" value="SNF2/RAD54-like_C"/>
</dbReference>
<dbReference type="InterPro" id="IPR027417">
    <property type="entry name" value="P-loop_NTPase"/>
</dbReference>
<evidence type="ECO:0000259" key="9">
    <source>
        <dbReference type="PROSITE" id="PS51192"/>
    </source>
</evidence>
<dbReference type="STRING" id="905079.L1JST9"/>
<keyword evidence="12" id="KW-1185">Reference proteome</keyword>
<comment type="domain">
    <text evidence="8">The DBINO region is involved in binding to DNA.</text>
</comment>
<proteinExistence type="inferred from homology"/>
<dbReference type="PANTHER" id="PTHR45685:SF2">
    <property type="entry name" value="CHROMATIN-REMODELING ATPASE INO80"/>
    <property type="match status" value="1"/>
</dbReference>
<reference evidence="12" key="1">
    <citation type="journal article" date="2012" name="Nature">
        <title>Algal genomes reveal evolutionary mosaicism and the fate of nucleomorphs.</title>
        <authorList>
            <consortium name="DOE Joint Genome Institute"/>
            <person name="Curtis B.A."/>
            <person name="Tanifuji G."/>
            <person name="Burki F."/>
            <person name="Gruber A."/>
            <person name="Irimia M."/>
            <person name="Maruyama S."/>
            <person name="Arias M.C."/>
            <person name="Ball S.G."/>
            <person name="Gile G.H."/>
            <person name="Hirakawa Y."/>
            <person name="Hopkins J.F."/>
            <person name="Kuo A."/>
            <person name="Rensing S.A."/>
            <person name="Schmutz J."/>
            <person name="Symeonidi A."/>
            <person name="Elias M."/>
            <person name="Eveleigh R.J."/>
            <person name="Herman E.K."/>
            <person name="Klute M.J."/>
            <person name="Nakayama T."/>
            <person name="Obornik M."/>
            <person name="Reyes-Prieto A."/>
            <person name="Armbrust E.V."/>
            <person name="Aves S.J."/>
            <person name="Beiko R.G."/>
            <person name="Coutinho P."/>
            <person name="Dacks J.B."/>
            <person name="Durnford D.G."/>
            <person name="Fast N.M."/>
            <person name="Green B.R."/>
            <person name="Grisdale C.J."/>
            <person name="Hempel F."/>
            <person name="Henrissat B."/>
            <person name="Hoppner M.P."/>
            <person name="Ishida K."/>
            <person name="Kim E."/>
            <person name="Koreny L."/>
            <person name="Kroth P.G."/>
            <person name="Liu Y."/>
            <person name="Malik S.B."/>
            <person name="Maier U.G."/>
            <person name="McRose D."/>
            <person name="Mock T."/>
            <person name="Neilson J.A."/>
            <person name="Onodera N.T."/>
            <person name="Poole A.M."/>
            <person name="Pritham E.J."/>
            <person name="Richards T.A."/>
            <person name="Rocap G."/>
            <person name="Roy S.W."/>
            <person name="Sarai C."/>
            <person name="Schaack S."/>
            <person name="Shirato S."/>
            <person name="Slamovits C.H."/>
            <person name="Spencer D.F."/>
            <person name="Suzuki S."/>
            <person name="Worden A.Z."/>
            <person name="Zauner S."/>
            <person name="Barry K."/>
            <person name="Bell C."/>
            <person name="Bharti A.K."/>
            <person name="Crow J.A."/>
            <person name="Grimwood J."/>
            <person name="Kramer R."/>
            <person name="Lindquist E."/>
            <person name="Lucas S."/>
            <person name="Salamov A."/>
            <person name="McFadden G.I."/>
            <person name="Lane C.E."/>
            <person name="Keeling P.J."/>
            <person name="Gray M.W."/>
            <person name="Grigoriev I.V."/>
            <person name="Archibald J.M."/>
        </authorList>
    </citation>
    <scope>NUCLEOTIDE SEQUENCE</scope>
    <source>
        <strain evidence="12">CCMP2712</strain>
    </source>
</reference>
<keyword evidence="8" id="KW-0227">DNA damage</keyword>
<dbReference type="HOGENOM" id="CLU_000315_17_8_1"/>
<dbReference type="PROSITE" id="PS51192">
    <property type="entry name" value="HELICASE_ATP_BIND_1"/>
    <property type="match status" value="1"/>
</dbReference>
<evidence type="ECO:0000259" key="10">
    <source>
        <dbReference type="PROSITE" id="PS51194"/>
    </source>
</evidence>
<dbReference type="Gene3D" id="3.40.50.300">
    <property type="entry name" value="P-loop containing nucleotide triphosphate hydrolases"/>
    <property type="match status" value="1"/>
</dbReference>
<organism evidence="11 12">
    <name type="scientific">Guillardia theta (strain CCMP2712)</name>
    <name type="common">Cryptophyte</name>
    <dbReference type="NCBI Taxonomy" id="905079"/>
    <lineage>
        <taxon>Eukaryota</taxon>
        <taxon>Cryptophyceae</taxon>
        <taxon>Pyrenomonadales</taxon>
        <taxon>Geminigeraceae</taxon>
        <taxon>Guillardia</taxon>
    </lineage>
</organism>
<dbReference type="InterPro" id="IPR000330">
    <property type="entry name" value="SNF2_N"/>
</dbReference>
<evidence type="ECO:0000256" key="7">
    <source>
        <dbReference type="ARBA" id="ARBA00023242"/>
    </source>
</evidence>
<dbReference type="EnsemblProtists" id="EKX51349">
    <property type="protein sequence ID" value="EKX51349"/>
    <property type="gene ID" value="GUITHDRAFT_44788"/>
</dbReference>
<dbReference type="Gene3D" id="3.40.50.10810">
    <property type="entry name" value="Tandem AAA-ATPase domain"/>
    <property type="match status" value="1"/>
</dbReference>
<evidence type="ECO:0000256" key="2">
    <source>
        <dbReference type="ARBA" id="ARBA00004229"/>
    </source>
</evidence>
<dbReference type="EC" id="3.6.4.-" evidence="8"/>
<dbReference type="InterPro" id="IPR038718">
    <property type="entry name" value="SNF2-like_sf"/>
</dbReference>
<sequence length="471" mass="55055">MKPYQKIGFNWLIGLYEQGLNGILADEMGLGKTVQTISLLSWLAEEKSIWGPFLVVAPTSTMHNWYSELQKFCPQMKVIPYFGANPNERKLLRRLWTNPVSLGTPGAPFHVLVTNYKLIVADEKHFQRVKWQYMILDEAQAIKSSASQRWKILLGFNCRNRLLLTGTPIQNSMAELWALLHFIMPELFDSFSDFTEWFSKDIESSAEGKGTGMDQAQLRRLQLILQPFMLRRTKKDVLDELVHKVEIEVRTPLSSRQKYYYDMLKRRVTSTAELLDRKMLSKDDKRLHSLMNLVMQFRKVCNHPEIFERRDFISPLQFQEYLRILDELLPKLKAEGHKVLMFCQMTKMMDILEDYFWYRKHTYLRLDGSASIADRRDMVNDFQSEDSDVFIFLLSTRAGGLGINLTAADTVVFYDSDWNPTMDAQAMDRAHRLGQTKQVTVYRLVSKNTIEERILHRAKQKDHIQQMVISG</sequence>
<keyword evidence="6 8" id="KW-0238">DNA-binding</keyword>
<evidence type="ECO:0000313" key="12">
    <source>
        <dbReference type="Proteomes" id="UP000011087"/>
    </source>
</evidence>
<dbReference type="InterPro" id="IPR001650">
    <property type="entry name" value="Helicase_C-like"/>
</dbReference>
<evidence type="ECO:0000256" key="8">
    <source>
        <dbReference type="RuleBase" id="RU368001"/>
    </source>
</evidence>
<comment type="function">
    <text evidence="8">ATPase component of the INO80 complex which remodels chromatin by shifting nucleosomes and is involved in DNA repair.</text>
</comment>
<evidence type="ECO:0000256" key="5">
    <source>
        <dbReference type="ARBA" id="ARBA00022840"/>
    </source>
</evidence>
<dbReference type="OMA" id="VEHEMAP"/>
<dbReference type="OrthoDB" id="372624at2759"/>
<keyword evidence="5 8" id="KW-0067">ATP-binding</keyword>
<evidence type="ECO:0000313" key="11">
    <source>
        <dbReference type="EnsemblProtists" id="EKX51349"/>
    </source>
</evidence>
<dbReference type="Proteomes" id="UP000011087">
    <property type="component" value="Unassembled WGS sequence"/>
</dbReference>
<dbReference type="InterPro" id="IPR014001">
    <property type="entry name" value="Helicase_ATP-bd"/>
</dbReference>
<keyword evidence="3" id="KW-0547">Nucleotide-binding</keyword>
<dbReference type="PANTHER" id="PTHR45685">
    <property type="entry name" value="HELICASE SRCAP-RELATED"/>
    <property type="match status" value="1"/>
</dbReference>
<dbReference type="Pfam" id="PF00176">
    <property type="entry name" value="SNF2-rel_dom"/>
    <property type="match status" value="1"/>
</dbReference>
<reference evidence="11" key="3">
    <citation type="submission" date="2015-06" db="UniProtKB">
        <authorList>
            <consortium name="EnsemblProtists"/>
        </authorList>
    </citation>
    <scope>IDENTIFICATION</scope>
</reference>
<dbReference type="eggNOG" id="KOG0386">
    <property type="taxonomic scope" value="Eukaryota"/>
</dbReference>
<comment type="similarity">
    <text evidence="8">Belongs to the SNF2/RAD54 helicase family.</text>
</comment>
<dbReference type="SUPFAM" id="SSF52540">
    <property type="entry name" value="P-loop containing nucleoside triphosphate hydrolases"/>
    <property type="match status" value="2"/>
</dbReference>
<feature type="domain" description="Helicase ATP-binding" evidence="9">
    <location>
        <begin position="13"/>
        <end position="186"/>
    </location>
</feature>
<feature type="domain" description="Helicase C-terminal" evidence="10">
    <location>
        <begin position="324"/>
        <end position="471"/>
    </location>
</feature>
<comment type="subcellular location">
    <subcellularLocation>
        <location evidence="1 8">Nucleus</location>
    </subcellularLocation>
    <subcellularLocation>
        <location evidence="2">Plastid</location>
        <location evidence="2">Chloroplast</location>
    </subcellularLocation>
</comment>
<dbReference type="SMART" id="SM00490">
    <property type="entry name" value="HELICc"/>
    <property type="match status" value="1"/>
</dbReference>
<dbReference type="SMART" id="SM00487">
    <property type="entry name" value="DEXDc"/>
    <property type="match status" value="1"/>
</dbReference>
<reference evidence="12" key="2">
    <citation type="submission" date="2012-11" db="EMBL/GenBank/DDBJ databases">
        <authorList>
            <person name="Kuo A."/>
            <person name="Curtis B.A."/>
            <person name="Tanifuji G."/>
            <person name="Burki F."/>
            <person name="Gruber A."/>
            <person name="Irimia M."/>
            <person name="Maruyama S."/>
            <person name="Arias M.C."/>
            <person name="Ball S.G."/>
            <person name="Gile G.H."/>
            <person name="Hirakawa Y."/>
            <person name="Hopkins J.F."/>
            <person name="Rensing S.A."/>
            <person name="Schmutz J."/>
            <person name="Symeonidi A."/>
            <person name="Elias M."/>
            <person name="Eveleigh R.J."/>
            <person name="Herman E.K."/>
            <person name="Klute M.J."/>
            <person name="Nakayama T."/>
            <person name="Obornik M."/>
            <person name="Reyes-Prieto A."/>
            <person name="Armbrust E.V."/>
            <person name="Aves S.J."/>
            <person name="Beiko R.G."/>
            <person name="Coutinho P."/>
            <person name="Dacks J.B."/>
            <person name="Durnford D.G."/>
            <person name="Fast N.M."/>
            <person name="Green B.R."/>
            <person name="Grisdale C."/>
            <person name="Hempe F."/>
            <person name="Henrissat B."/>
            <person name="Hoppner M.P."/>
            <person name="Ishida K.-I."/>
            <person name="Kim E."/>
            <person name="Koreny L."/>
            <person name="Kroth P.G."/>
            <person name="Liu Y."/>
            <person name="Malik S.-B."/>
            <person name="Maier U.G."/>
            <person name="McRose D."/>
            <person name="Mock T."/>
            <person name="Neilson J.A."/>
            <person name="Onodera N.T."/>
            <person name="Poole A.M."/>
            <person name="Pritham E.J."/>
            <person name="Richards T.A."/>
            <person name="Rocap G."/>
            <person name="Roy S.W."/>
            <person name="Sarai C."/>
            <person name="Schaack S."/>
            <person name="Shirato S."/>
            <person name="Slamovits C.H."/>
            <person name="Spencer D.F."/>
            <person name="Suzuki S."/>
            <person name="Worden A.Z."/>
            <person name="Zauner S."/>
            <person name="Barry K."/>
            <person name="Bell C."/>
            <person name="Bharti A.K."/>
            <person name="Crow J.A."/>
            <person name="Grimwood J."/>
            <person name="Kramer R."/>
            <person name="Lindquist E."/>
            <person name="Lucas S."/>
            <person name="Salamov A."/>
            <person name="McFadden G.I."/>
            <person name="Lane C.E."/>
            <person name="Keeling P.J."/>
            <person name="Gray M.W."/>
            <person name="Grigoriev I.V."/>
            <person name="Archibald J.M."/>
        </authorList>
    </citation>
    <scope>NUCLEOTIDE SEQUENCE</scope>
    <source>
        <strain evidence="12">CCMP2712</strain>
    </source>
</reference>
<evidence type="ECO:0000256" key="3">
    <source>
        <dbReference type="ARBA" id="ARBA00022741"/>
    </source>
</evidence>
<comment type="subunit">
    <text evidence="8">Component of the INO80 chromatin-remodeling complex.</text>
</comment>
<dbReference type="InterPro" id="IPR050520">
    <property type="entry name" value="INO80/SWR1_helicase"/>
</dbReference>
<dbReference type="PROSITE" id="PS51194">
    <property type="entry name" value="HELICASE_CTER"/>
    <property type="match status" value="1"/>
</dbReference>